<dbReference type="RefSeq" id="WP_129001094.1">
    <property type="nucleotide sequence ID" value="NZ_SDHZ01000001.1"/>
</dbReference>
<sequence length="423" mass="49461">MMKPFETVAWSSGANIYEVNIRQYTSEGTFNAFATHLPRLRDMGVDILWLMPVTPISREGRLGKLGSYYACSSYVEINPEFGTLSDFKALIKQAHELGFKLIIDWVANHTGFDHEWTRVNRDWYVLDANGHFTEKYGWKDVIDLDYSNNNMREAMINAMQYWINECDIDGFRCDMAHLVPLDFWHEARLRCEQHKHLFWLAECEVPDYHQVFDVSYAWQWMHITERYMNKQAALVDILHVLDQYSHYLPGARKLFFTANHDENSWNGTEYEKYGAAARAFAVFTCTWPGLPLIYSGQEMPNKKRLLFFEKDEIEWVQQPLLHSFYQSLLLARRNNKALHSGSKFIKLETGADEEVLAFLQVRDEHKVLTLINLSSISRIKCTIENEALTGNYVNIFSGITHDIRNTASFELQGWEYVVLESRK</sequence>
<dbReference type="GO" id="GO:0005975">
    <property type="term" value="P:carbohydrate metabolic process"/>
    <property type="evidence" value="ECO:0007669"/>
    <property type="project" value="InterPro"/>
</dbReference>
<dbReference type="AlphaFoldDB" id="A0A4Q1D7S7"/>
<name>A0A4Q1D7S7_9BACT</name>
<keyword evidence="3" id="KW-1185">Reference proteome</keyword>
<gene>
    <name evidence="2" type="ORF">ESB13_00505</name>
</gene>
<dbReference type="Pfam" id="PF00128">
    <property type="entry name" value="Alpha-amylase"/>
    <property type="match status" value="2"/>
</dbReference>
<dbReference type="PANTHER" id="PTHR47786:SF2">
    <property type="entry name" value="GLYCOSYL HYDROLASE FAMILY 13 CATALYTIC DOMAIN-CONTAINING PROTEIN"/>
    <property type="match status" value="1"/>
</dbReference>
<evidence type="ECO:0000259" key="1">
    <source>
        <dbReference type="SMART" id="SM00642"/>
    </source>
</evidence>
<feature type="domain" description="Glycosyl hydrolase family 13 catalytic" evidence="1">
    <location>
        <begin position="9"/>
        <end position="332"/>
    </location>
</feature>
<protein>
    <submittedName>
        <fullName evidence="2">1,4-alpha-glucan branching protein</fullName>
    </submittedName>
</protein>
<dbReference type="OrthoDB" id="9805159at2"/>
<dbReference type="EMBL" id="SDHZ01000001">
    <property type="protein sequence ID" value="RXK85342.1"/>
    <property type="molecule type" value="Genomic_DNA"/>
</dbReference>
<dbReference type="Proteomes" id="UP000290545">
    <property type="component" value="Unassembled WGS sequence"/>
</dbReference>
<evidence type="ECO:0000313" key="3">
    <source>
        <dbReference type="Proteomes" id="UP000290545"/>
    </source>
</evidence>
<accession>A0A4Q1D7S7</accession>
<dbReference type="PANTHER" id="PTHR47786">
    <property type="entry name" value="ALPHA-1,4-GLUCAN:MALTOSE-1-PHOSPHATE MALTOSYLTRANSFERASE"/>
    <property type="match status" value="1"/>
</dbReference>
<reference evidence="2 3" key="1">
    <citation type="submission" date="2019-01" db="EMBL/GenBank/DDBJ databases">
        <title>Filimonas sp. strain TTM-71.</title>
        <authorList>
            <person name="Chen W.-M."/>
        </authorList>
    </citation>
    <scope>NUCLEOTIDE SEQUENCE [LARGE SCALE GENOMIC DNA]</scope>
    <source>
        <strain evidence="2 3">TTM-71</strain>
    </source>
</reference>
<dbReference type="InterPro" id="IPR006047">
    <property type="entry name" value="GH13_cat_dom"/>
</dbReference>
<organism evidence="2 3">
    <name type="scientific">Filimonas effusa</name>
    <dbReference type="NCBI Taxonomy" id="2508721"/>
    <lineage>
        <taxon>Bacteria</taxon>
        <taxon>Pseudomonadati</taxon>
        <taxon>Bacteroidota</taxon>
        <taxon>Chitinophagia</taxon>
        <taxon>Chitinophagales</taxon>
        <taxon>Chitinophagaceae</taxon>
        <taxon>Filimonas</taxon>
    </lineage>
</organism>
<comment type="caution">
    <text evidence="2">The sequence shown here is derived from an EMBL/GenBank/DDBJ whole genome shotgun (WGS) entry which is preliminary data.</text>
</comment>
<dbReference type="SUPFAM" id="SSF51445">
    <property type="entry name" value="(Trans)glycosidases"/>
    <property type="match status" value="1"/>
</dbReference>
<evidence type="ECO:0000313" key="2">
    <source>
        <dbReference type="EMBL" id="RXK85342.1"/>
    </source>
</evidence>
<dbReference type="SMART" id="SM00642">
    <property type="entry name" value="Aamy"/>
    <property type="match status" value="1"/>
</dbReference>
<dbReference type="Gene3D" id="3.20.20.80">
    <property type="entry name" value="Glycosidases"/>
    <property type="match status" value="1"/>
</dbReference>
<proteinExistence type="predicted"/>
<dbReference type="CDD" id="cd11313">
    <property type="entry name" value="AmyAc_arch_bac_AmyA"/>
    <property type="match status" value="1"/>
</dbReference>
<dbReference type="InterPro" id="IPR017853">
    <property type="entry name" value="GH"/>
</dbReference>